<feature type="region of interest" description="Disordered" evidence="1">
    <location>
        <begin position="185"/>
        <end position="206"/>
    </location>
</feature>
<sequence length="206" mass="23380">MARSEKQAFQCMRSPHDQQFQALRTAFSGRYIAFSTKASALCWVDETAGDSLIDVGAPVVYPRCHLALCRTCRRTKLQDLRPRLDWHKVIVCAPQSHAKCDSECGERRPSPDLAMVAGRYRLGSSCRCPPTALGDACRLLPWKQIYRRAEYPHHTFFRRFVDVEKGCPCAHEDCRATRLLRLPTMPPVGPRTPSIPLDPSAWEPKK</sequence>
<proteinExistence type="predicted"/>
<accession>A0A2T2NPG6</accession>
<dbReference type="AlphaFoldDB" id="A0A2T2NPG6"/>
<organism evidence="2 3">
    <name type="scientific">Corynespora cassiicola Philippines</name>
    <dbReference type="NCBI Taxonomy" id="1448308"/>
    <lineage>
        <taxon>Eukaryota</taxon>
        <taxon>Fungi</taxon>
        <taxon>Dikarya</taxon>
        <taxon>Ascomycota</taxon>
        <taxon>Pezizomycotina</taxon>
        <taxon>Dothideomycetes</taxon>
        <taxon>Pleosporomycetidae</taxon>
        <taxon>Pleosporales</taxon>
        <taxon>Corynesporascaceae</taxon>
        <taxon>Corynespora</taxon>
    </lineage>
</organism>
<reference evidence="2 3" key="1">
    <citation type="journal article" date="2018" name="Front. Microbiol.">
        <title>Genome-Wide Analysis of Corynespora cassiicola Leaf Fall Disease Putative Effectors.</title>
        <authorList>
            <person name="Lopez D."/>
            <person name="Ribeiro S."/>
            <person name="Label P."/>
            <person name="Fumanal B."/>
            <person name="Venisse J.S."/>
            <person name="Kohler A."/>
            <person name="de Oliveira R.R."/>
            <person name="Labutti K."/>
            <person name="Lipzen A."/>
            <person name="Lail K."/>
            <person name="Bauer D."/>
            <person name="Ohm R.A."/>
            <person name="Barry K.W."/>
            <person name="Spatafora J."/>
            <person name="Grigoriev I.V."/>
            <person name="Martin F.M."/>
            <person name="Pujade-Renaud V."/>
        </authorList>
    </citation>
    <scope>NUCLEOTIDE SEQUENCE [LARGE SCALE GENOMIC DNA]</scope>
    <source>
        <strain evidence="2 3">Philippines</strain>
    </source>
</reference>
<dbReference type="EMBL" id="KZ678135">
    <property type="protein sequence ID" value="PSN67146.1"/>
    <property type="molecule type" value="Genomic_DNA"/>
</dbReference>
<evidence type="ECO:0000313" key="2">
    <source>
        <dbReference type="EMBL" id="PSN67146.1"/>
    </source>
</evidence>
<protein>
    <submittedName>
        <fullName evidence="2">Uncharacterized protein</fullName>
    </submittedName>
</protein>
<dbReference type="Proteomes" id="UP000240883">
    <property type="component" value="Unassembled WGS sequence"/>
</dbReference>
<evidence type="ECO:0000313" key="3">
    <source>
        <dbReference type="Proteomes" id="UP000240883"/>
    </source>
</evidence>
<keyword evidence="3" id="KW-1185">Reference proteome</keyword>
<gene>
    <name evidence="2" type="ORF">BS50DRAFT_383628</name>
</gene>
<name>A0A2T2NPG6_CORCC</name>
<evidence type="ECO:0000256" key="1">
    <source>
        <dbReference type="SAM" id="MobiDB-lite"/>
    </source>
</evidence>